<feature type="domain" description="U4/U6.U5 small nuclear ribonucleoprotein 27kDa protein" evidence="9">
    <location>
        <begin position="156"/>
        <end position="209"/>
    </location>
</feature>
<feature type="compositionally biased region" description="Basic and acidic residues" evidence="8">
    <location>
        <begin position="25"/>
        <end position="73"/>
    </location>
</feature>
<keyword evidence="11" id="KW-1185">Reference proteome</keyword>
<sequence length="211" mass="25140">MDRRRSRVQYDDAEPLPIGQADAYESERWIRGQDRWTEDRRSWSQDTHNRPRERSREAQRRPSWRDRDRDRGHLPWSGRDGASGESRYHDDYERRDRWGARRSHDKESQRPQDDRRSTRERSPVPQRTANREDSREAKRYNQSKDTPLSGDTDDAEADQMAAMMGFGSFGTSKGKHVEDNSEGFAEIKKEHSWRQYMNRKGGFNRPLDKVQ</sequence>
<evidence type="ECO:0000256" key="2">
    <source>
        <dbReference type="ARBA" id="ARBA00004123"/>
    </source>
</evidence>
<dbReference type="InterPro" id="IPR013957">
    <property type="entry name" value="SNRNP27"/>
</dbReference>
<reference evidence="11" key="1">
    <citation type="journal article" date="2017" name="Nucleic Acids Res.">
        <title>Proteogenomics produces comprehensive and highly accurate protein-coding gene annotation in a complete genome assembly of Malassezia sympodialis.</title>
        <authorList>
            <person name="Zhu Y."/>
            <person name="Engstroem P.G."/>
            <person name="Tellgren-Roth C."/>
            <person name="Baudo C.D."/>
            <person name="Kennell J.C."/>
            <person name="Sun S."/>
            <person name="Billmyre R.B."/>
            <person name="Schroeder M.S."/>
            <person name="Andersson A."/>
            <person name="Holm T."/>
            <person name="Sigurgeirsson B."/>
            <person name="Wu G."/>
            <person name="Sankaranarayanan S.R."/>
            <person name="Siddharthan R."/>
            <person name="Sanyal K."/>
            <person name="Lundeberg J."/>
            <person name="Nystedt B."/>
            <person name="Boekhout T."/>
            <person name="Dawson T.L. Jr."/>
            <person name="Heitman J."/>
            <person name="Scheynius A."/>
            <person name="Lehtioe J."/>
        </authorList>
    </citation>
    <scope>NUCLEOTIDE SEQUENCE [LARGE SCALE GENOMIC DNA]</scope>
    <source>
        <strain evidence="11">ATCC 42132</strain>
    </source>
</reference>
<feature type="compositionally biased region" description="Basic and acidic residues" evidence="8">
    <location>
        <begin position="129"/>
        <end position="139"/>
    </location>
</feature>
<keyword evidence="6" id="KW-0508">mRNA splicing</keyword>
<keyword evidence="7" id="KW-0539">Nucleus</keyword>
<evidence type="ECO:0000256" key="8">
    <source>
        <dbReference type="SAM" id="MobiDB-lite"/>
    </source>
</evidence>
<protein>
    <recommendedName>
        <fullName evidence="9">U4/U6.U5 small nuclear ribonucleoprotein 27kDa protein domain-containing protein</fullName>
    </recommendedName>
</protein>
<dbReference type="AlphaFoldDB" id="A0A1M8A6U1"/>
<evidence type="ECO:0000256" key="5">
    <source>
        <dbReference type="ARBA" id="ARBA00022664"/>
    </source>
</evidence>
<comment type="subcellular location">
    <subcellularLocation>
        <location evidence="2">Nucleus</location>
    </subcellularLocation>
</comment>
<comment type="similarity">
    <text evidence="3">Belongs to the SNUT3 family.</text>
</comment>
<dbReference type="PANTHER" id="PTHR31077">
    <property type="entry name" value="U4/U6.U5 SMALL NUCLEAR RIBONUCLEOPROTEIN 27 KDA PROTEIN"/>
    <property type="match status" value="1"/>
</dbReference>
<dbReference type="OMA" id="VDSSTMW"/>
<organism evidence="10 11">
    <name type="scientific">Malassezia sympodialis (strain ATCC 42132)</name>
    <name type="common">Atopic eczema-associated yeast</name>
    <dbReference type="NCBI Taxonomy" id="1230383"/>
    <lineage>
        <taxon>Eukaryota</taxon>
        <taxon>Fungi</taxon>
        <taxon>Dikarya</taxon>
        <taxon>Basidiomycota</taxon>
        <taxon>Ustilaginomycotina</taxon>
        <taxon>Malasseziomycetes</taxon>
        <taxon>Malasseziales</taxon>
        <taxon>Malasseziaceae</taxon>
        <taxon>Malassezia</taxon>
    </lineage>
</organism>
<dbReference type="EMBL" id="LT671824">
    <property type="protein sequence ID" value="SHO78196.1"/>
    <property type="molecule type" value="Genomic_DNA"/>
</dbReference>
<evidence type="ECO:0000313" key="10">
    <source>
        <dbReference type="EMBL" id="SHO78196.1"/>
    </source>
</evidence>
<dbReference type="Pfam" id="PF08648">
    <property type="entry name" value="SNRNP27"/>
    <property type="match status" value="1"/>
</dbReference>
<evidence type="ECO:0000256" key="1">
    <source>
        <dbReference type="ARBA" id="ARBA00003632"/>
    </source>
</evidence>
<evidence type="ECO:0000256" key="4">
    <source>
        <dbReference type="ARBA" id="ARBA00011825"/>
    </source>
</evidence>
<evidence type="ECO:0000256" key="6">
    <source>
        <dbReference type="ARBA" id="ARBA00023187"/>
    </source>
</evidence>
<accession>A0A1M8A6U1</accession>
<feature type="compositionally biased region" description="Basic and acidic residues" evidence="8">
    <location>
        <begin position="86"/>
        <end position="122"/>
    </location>
</feature>
<dbReference type="GO" id="GO:0006397">
    <property type="term" value="P:mRNA processing"/>
    <property type="evidence" value="ECO:0007669"/>
    <property type="project" value="UniProtKB-KW"/>
</dbReference>
<dbReference type="STRING" id="1230383.A0A1M8A6U1"/>
<dbReference type="GO" id="GO:0008380">
    <property type="term" value="P:RNA splicing"/>
    <property type="evidence" value="ECO:0007669"/>
    <property type="project" value="UniProtKB-KW"/>
</dbReference>
<comment type="subunit">
    <text evidence="4">Part of a tri-snRNP complex.</text>
</comment>
<evidence type="ECO:0000256" key="3">
    <source>
        <dbReference type="ARBA" id="ARBA00008218"/>
    </source>
</evidence>
<keyword evidence="5" id="KW-0507">mRNA processing</keyword>
<dbReference type="Proteomes" id="UP000186303">
    <property type="component" value="Chromosome 4"/>
</dbReference>
<dbReference type="OrthoDB" id="21368at2759"/>
<name>A0A1M8A6U1_MALS4</name>
<feature type="region of interest" description="Disordered" evidence="8">
    <location>
        <begin position="1"/>
        <end position="159"/>
    </location>
</feature>
<comment type="function">
    <text evidence="1">May play a role in mRNA splicing.</text>
</comment>
<evidence type="ECO:0000313" key="11">
    <source>
        <dbReference type="Proteomes" id="UP000186303"/>
    </source>
</evidence>
<evidence type="ECO:0000256" key="7">
    <source>
        <dbReference type="ARBA" id="ARBA00023242"/>
    </source>
</evidence>
<dbReference type="PANTHER" id="PTHR31077:SF1">
    <property type="entry name" value="U4_U6.U5 SMALL NUCLEAR RIBONUCLEOPROTEIN 27 KDA PROTEIN"/>
    <property type="match status" value="1"/>
</dbReference>
<dbReference type="VEuPathDB" id="FungiDB:MSYG_2538"/>
<dbReference type="GO" id="GO:0071011">
    <property type="term" value="C:precatalytic spliceosome"/>
    <property type="evidence" value="ECO:0007669"/>
    <property type="project" value="TreeGrafter"/>
</dbReference>
<evidence type="ECO:0000259" key="9">
    <source>
        <dbReference type="Pfam" id="PF08648"/>
    </source>
</evidence>
<gene>
    <name evidence="10" type="ORF">MSYG_2538</name>
</gene>
<proteinExistence type="inferred from homology"/>